<dbReference type="GO" id="GO:0000139">
    <property type="term" value="C:Golgi membrane"/>
    <property type="evidence" value="ECO:0007669"/>
    <property type="project" value="UniProtKB-SubCell"/>
</dbReference>
<evidence type="ECO:0000256" key="6">
    <source>
        <dbReference type="ARBA" id="ARBA00023136"/>
    </source>
</evidence>
<evidence type="ECO:0000259" key="7">
    <source>
        <dbReference type="Pfam" id="PF04572"/>
    </source>
</evidence>
<evidence type="ECO:0000256" key="3">
    <source>
        <dbReference type="ARBA" id="ARBA00022676"/>
    </source>
</evidence>
<dbReference type="SUPFAM" id="SSF53448">
    <property type="entry name" value="Nucleotide-diphospho-sugar transferases"/>
    <property type="match status" value="1"/>
</dbReference>
<evidence type="ECO:0000256" key="2">
    <source>
        <dbReference type="ARBA" id="ARBA00009003"/>
    </source>
</evidence>
<dbReference type="Gene3D" id="3.90.550.20">
    <property type="match status" value="1"/>
</dbReference>
<dbReference type="InterPro" id="IPR007652">
    <property type="entry name" value="A1-4-GlycosylTfrase_dom"/>
</dbReference>
<dbReference type="PANTHER" id="PTHR12042:SF25">
    <property type="entry name" value="ALPHA-1,4-N-ACETYLGLUCOSAMINYLTRANSFERASE"/>
    <property type="match status" value="1"/>
</dbReference>
<dbReference type="PROSITE" id="PS51257">
    <property type="entry name" value="PROKAR_LIPOPROTEIN"/>
    <property type="match status" value="1"/>
</dbReference>
<dbReference type="InterPro" id="IPR007577">
    <property type="entry name" value="GlycoTrfase_DXD_sugar-bd_CS"/>
</dbReference>
<dbReference type="Pfam" id="PF04488">
    <property type="entry name" value="Gly_transf_sug"/>
    <property type="match status" value="1"/>
</dbReference>
<keyword evidence="5" id="KW-0333">Golgi apparatus</keyword>
<keyword evidence="6" id="KW-0472">Membrane</keyword>
<evidence type="ECO:0000313" key="9">
    <source>
        <dbReference type="Proteomes" id="UP000812440"/>
    </source>
</evidence>
<evidence type="ECO:0000256" key="4">
    <source>
        <dbReference type="ARBA" id="ARBA00022679"/>
    </source>
</evidence>
<dbReference type="GO" id="GO:0008375">
    <property type="term" value="F:acetylglucosaminyltransferase activity"/>
    <property type="evidence" value="ECO:0007669"/>
    <property type="project" value="TreeGrafter"/>
</dbReference>
<evidence type="ECO:0000313" key="8">
    <source>
        <dbReference type="EMBL" id="KAG8445548.1"/>
    </source>
</evidence>
<organism evidence="8 9">
    <name type="scientific">Hymenochirus boettgeri</name>
    <name type="common">Congo dwarf clawed frog</name>
    <dbReference type="NCBI Taxonomy" id="247094"/>
    <lineage>
        <taxon>Eukaryota</taxon>
        <taxon>Metazoa</taxon>
        <taxon>Chordata</taxon>
        <taxon>Craniata</taxon>
        <taxon>Vertebrata</taxon>
        <taxon>Euteleostomi</taxon>
        <taxon>Amphibia</taxon>
        <taxon>Batrachia</taxon>
        <taxon>Anura</taxon>
        <taxon>Pipoidea</taxon>
        <taxon>Pipidae</taxon>
        <taxon>Pipinae</taxon>
        <taxon>Hymenochirus</taxon>
    </lineage>
</organism>
<dbReference type="InterPro" id="IPR029044">
    <property type="entry name" value="Nucleotide-diphossugar_trans"/>
</dbReference>
<reference evidence="8" key="1">
    <citation type="thesis" date="2020" institute="ProQuest LLC" country="789 East Eisenhower Parkway, Ann Arbor, MI, USA">
        <title>Comparative Genomics and Chromosome Evolution.</title>
        <authorList>
            <person name="Mudd A.B."/>
        </authorList>
    </citation>
    <scope>NUCLEOTIDE SEQUENCE</scope>
    <source>
        <strain evidence="8">Female2</strain>
        <tissue evidence="8">Blood</tissue>
    </source>
</reference>
<keyword evidence="9" id="KW-1185">Reference proteome</keyword>
<evidence type="ECO:0000256" key="5">
    <source>
        <dbReference type="ARBA" id="ARBA00023034"/>
    </source>
</evidence>
<dbReference type="OrthoDB" id="409543at2759"/>
<accession>A0A8T2JP49</accession>
<gene>
    <name evidence="8" type="ORF">GDO86_010353</name>
</gene>
<keyword evidence="3" id="KW-0328">Glycosyltransferase</keyword>
<dbReference type="PANTHER" id="PTHR12042">
    <property type="entry name" value="LACTOSYLCERAMIDE 4-ALPHA-GALACTOSYLTRANSFERASE ALPHA- 1,4-GALACTOSYLTRANSFERASE"/>
    <property type="match status" value="1"/>
</dbReference>
<dbReference type="Proteomes" id="UP000812440">
    <property type="component" value="Chromosome 5"/>
</dbReference>
<comment type="caution">
    <text evidence="8">The sequence shown here is derived from an EMBL/GenBank/DDBJ whole genome shotgun (WGS) entry which is preliminary data.</text>
</comment>
<evidence type="ECO:0000256" key="1">
    <source>
        <dbReference type="ARBA" id="ARBA00004323"/>
    </source>
</evidence>
<keyword evidence="4" id="KW-0808">Transferase</keyword>
<dbReference type="InterPro" id="IPR051981">
    <property type="entry name" value="Glycosyltransf_32"/>
</dbReference>
<dbReference type="GO" id="GO:0006493">
    <property type="term" value="P:protein O-linked glycosylation"/>
    <property type="evidence" value="ECO:0007669"/>
    <property type="project" value="TreeGrafter"/>
</dbReference>
<feature type="domain" description="Alpha 1,4-glycosyltransferase" evidence="7">
    <location>
        <begin position="213"/>
        <end position="335"/>
    </location>
</feature>
<proteinExistence type="inferred from homology"/>
<comment type="similarity">
    <text evidence="2">Belongs to the glycosyltransferase 32 family.</text>
</comment>
<protein>
    <recommendedName>
        <fullName evidence="7">Alpha 1,4-glycosyltransferase domain-containing protein</fullName>
    </recommendedName>
</protein>
<name>A0A8T2JP49_9PIPI</name>
<dbReference type="EMBL" id="JAACNH010000004">
    <property type="protein sequence ID" value="KAG8445548.1"/>
    <property type="molecule type" value="Genomic_DNA"/>
</dbReference>
<dbReference type="Pfam" id="PF04572">
    <property type="entry name" value="Gb3_synth"/>
    <property type="match status" value="1"/>
</dbReference>
<dbReference type="AlphaFoldDB" id="A0A8T2JP49"/>
<sequence length="349" mass="40099">MSKILQVVAILMLAVACGFLYKVTFYPHNAFRIIPFFYSSDEPTINATSKTLTPKEILQNGNGIIFIETTNRMEPPALVLCAVESAARVYPDRPVTFFMKGLPDINSKEDEIRAKQRFPILSFYDNVYIFPLRMEEIYNNTPLLPWYKKVNPDKEIHWIHVSSDGIRLALLWKFGGIYMDTDIISIRPIPLKNFLAAESALVSSNGVFGLCPSHAFAWKSMEDFVQNYNGAIWGHQGPALFTRILNKFFCTIPGFQSTEDVMCGNILFTNPVRFYPIPGPTWRRFYEVWDHLPAFNDSYALHLFNYANTEHFTMVPGSNSLVDRLYKQYCPFTYGLVLKKQSFPSKNSR</sequence>
<comment type="subcellular location">
    <subcellularLocation>
        <location evidence="1">Golgi apparatus membrane</location>
        <topology evidence="1">Single-pass type II membrane protein</topology>
    </subcellularLocation>
</comment>